<sequence>MKETVDKTKLSENHTGELLKKTINIETQIYENKNCMVNKHTENLKTITEHISRAKDYIITSLENVQIKDIPVPTAKLSQQTNTEDKRHNTHQQNVESEQHEENDKNKTICIVGSSVVKDLDGRKIYRNRIRITTLRDKTIQRGSNYIQEKKINNETSVIML</sequence>
<evidence type="ECO:0000313" key="2">
    <source>
        <dbReference type="EMBL" id="CAC5367847.1"/>
    </source>
</evidence>
<accession>A0A6J8AJ63</accession>
<dbReference type="Proteomes" id="UP000507470">
    <property type="component" value="Unassembled WGS sequence"/>
</dbReference>
<proteinExistence type="predicted"/>
<keyword evidence="3" id="KW-1185">Reference proteome</keyword>
<protein>
    <submittedName>
        <fullName evidence="2">Uncharacterized protein</fullName>
    </submittedName>
</protein>
<gene>
    <name evidence="2" type="ORF">MCOR_7608</name>
</gene>
<evidence type="ECO:0000313" key="3">
    <source>
        <dbReference type="Proteomes" id="UP000507470"/>
    </source>
</evidence>
<organism evidence="2 3">
    <name type="scientific">Mytilus coruscus</name>
    <name type="common">Sea mussel</name>
    <dbReference type="NCBI Taxonomy" id="42192"/>
    <lineage>
        <taxon>Eukaryota</taxon>
        <taxon>Metazoa</taxon>
        <taxon>Spiralia</taxon>
        <taxon>Lophotrochozoa</taxon>
        <taxon>Mollusca</taxon>
        <taxon>Bivalvia</taxon>
        <taxon>Autobranchia</taxon>
        <taxon>Pteriomorphia</taxon>
        <taxon>Mytilida</taxon>
        <taxon>Mytiloidea</taxon>
        <taxon>Mytilidae</taxon>
        <taxon>Mytilinae</taxon>
        <taxon>Mytilus</taxon>
    </lineage>
</organism>
<evidence type="ECO:0000256" key="1">
    <source>
        <dbReference type="SAM" id="MobiDB-lite"/>
    </source>
</evidence>
<reference evidence="2 3" key="1">
    <citation type="submission" date="2020-06" db="EMBL/GenBank/DDBJ databases">
        <authorList>
            <person name="Li R."/>
            <person name="Bekaert M."/>
        </authorList>
    </citation>
    <scope>NUCLEOTIDE SEQUENCE [LARGE SCALE GENOMIC DNA]</scope>
    <source>
        <strain evidence="3">wild</strain>
    </source>
</reference>
<dbReference type="AlphaFoldDB" id="A0A6J8AJ63"/>
<dbReference type="EMBL" id="CACVKT020001390">
    <property type="protein sequence ID" value="CAC5367847.1"/>
    <property type="molecule type" value="Genomic_DNA"/>
</dbReference>
<feature type="region of interest" description="Disordered" evidence="1">
    <location>
        <begin position="76"/>
        <end position="104"/>
    </location>
</feature>
<name>A0A6J8AJ63_MYTCO</name>